<protein>
    <submittedName>
        <fullName evidence="7">T9SS type A sorting domain-containing protein</fullName>
    </submittedName>
</protein>
<dbReference type="Pfam" id="PF22494">
    <property type="entry name" value="choice_anch_I"/>
    <property type="match status" value="1"/>
</dbReference>
<keyword evidence="1 5" id="KW-0732">Signal</keyword>
<dbReference type="InterPro" id="IPR055188">
    <property type="entry name" value="Choice_anch_I"/>
</dbReference>
<sequence>MRPNLYSFGPAAALISALALAAPATAQTLRMAASTVAVNENAGTASVTVSIQNPGTAAATVQAVLVPGLGTATAGTDFTYATPTTLTFPAGSTSSQTINIPLTDDALAEPAEYFALRLQNPSGATLVAGATDALVFIKDNDTGAPAQARNLRLQHLGSYQNGAAGTNSAEIVAHDPGTQRLYVANSVGGKLDILSLANPGAITAVASISMAPYGGINSVAVRNGVVACAVENAAPQSPGAVVFFNQDGAFQKQVTVGAMPDMISFSPDGRYLVTANEGEPNADYSNDPEGSVSVIDYAGGLAGVTQASVTTVGFAGYNGQAATLRAAGIRLYGGIPAAPATVAQDIEPEYVAFDAGSQTAYITLQENNAVATLNLATKQFTSLRSVGFQDHSQPGFALDASDQAADVLLANWPIRGLRLPDALASFQVQGMTYLITANEGDAREYTALTEAVRLGNAAYPLDPTAFPNASLLKDNNALGRLNVTNKLGDTNGDGDFDEIYSFGGRSFSILNAQTGAVVHDSGDLLERLTSTDPTYGAIFNASNTTGAPARKNRSDDKGPEPEGVTTAVLRDTVYAFVSMERMGGVAVFDVNNPAQPRLVQYVNNRSVTSGTGDQGPEGIVFVSAPNSPTGQPLLILANEVSSTVAVYGVQLRGTVLAAHHAQPAAPLVLYPNPTPGGQALRVQLPQSAASATYTVRNMLGQAVGTQSFRGDAVQVPTAGLAPGVYVLSLVADGRTAAPQRFIVK</sequence>
<proteinExistence type="predicted"/>
<dbReference type="OrthoDB" id="9803927at2"/>
<evidence type="ECO:0000313" key="8">
    <source>
        <dbReference type="Proteomes" id="UP000305517"/>
    </source>
</evidence>
<dbReference type="InterPro" id="IPR038081">
    <property type="entry name" value="CalX-like_sf"/>
</dbReference>
<dbReference type="Gene3D" id="2.130.10.10">
    <property type="entry name" value="YVTN repeat-like/Quinoprotein amine dehydrogenase"/>
    <property type="match status" value="1"/>
</dbReference>
<evidence type="ECO:0000256" key="3">
    <source>
        <dbReference type="ARBA" id="ARBA00022837"/>
    </source>
</evidence>
<dbReference type="InterPro" id="IPR011048">
    <property type="entry name" value="Haem_d1_sf"/>
</dbReference>
<dbReference type="AlphaFoldDB" id="A0A5R8WTD5"/>
<feature type="chain" id="PRO_5024356508" evidence="5">
    <location>
        <begin position="22"/>
        <end position="744"/>
    </location>
</feature>
<feature type="signal peptide" evidence="5">
    <location>
        <begin position="1"/>
        <end position="21"/>
    </location>
</feature>
<dbReference type="NCBIfam" id="NF038117">
    <property type="entry name" value="choice_anch_I"/>
    <property type="match status" value="1"/>
</dbReference>
<accession>A0A5R8WTD5</accession>
<gene>
    <name evidence="7" type="ORF">FDY95_09220</name>
</gene>
<dbReference type="Proteomes" id="UP000305517">
    <property type="component" value="Unassembled WGS sequence"/>
</dbReference>
<dbReference type="InterPro" id="IPR026444">
    <property type="entry name" value="Secre_tail"/>
</dbReference>
<dbReference type="InterPro" id="IPR015943">
    <property type="entry name" value="WD40/YVTN_repeat-like_dom_sf"/>
</dbReference>
<dbReference type="PANTHER" id="PTHR46928">
    <property type="entry name" value="MESENCHYME-SPECIFIC CELL SURFACE GLYCOPROTEIN"/>
    <property type="match status" value="1"/>
</dbReference>
<dbReference type="SUPFAM" id="SSF51004">
    <property type="entry name" value="C-terminal (heme d1) domain of cytochrome cd1-nitrite reductase"/>
    <property type="match status" value="1"/>
</dbReference>
<evidence type="ECO:0000313" key="7">
    <source>
        <dbReference type="EMBL" id="TLM94186.1"/>
    </source>
</evidence>
<dbReference type="InterPro" id="IPR052956">
    <property type="entry name" value="Mesenchyme-surface_protein"/>
</dbReference>
<evidence type="ECO:0000256" key="2">
    <source>
        <dbReference type="ARBA" id="ARBA00022737"/>
    </source>
</evidence>
<dbReference type="GO" id="GO:0016020">
    <property type="term" value="C:membrane"/>
    <property type="evidence" value="ECO:0007669"/>
    <property type="project" value="InterPro"/>
</dbReference>
<evidence type="ECO:0000256" key="5">
    <source>
        <dbReference type="SAM" id="SignalP"/>
    </source>
</evidence>
<keyword evidence="8" id="KW-1185">Reference proteome</keyword>
<keyword evidence="3" id="KW-0106">Calcium</keyword>
<dbReference type="SMART" id="SM00237">
    <property type="entry name" value="Calx_beta"/>
    <property type="match status" value="1"/>
</dbReference>
<reference evidence="7 8" key="1">
    <citation type="submission" date="2019-05" db="EMBL/GenBank/DDBJ databases">
        <title>Hymenobacter edaphi sp. nov., isolated from abandoned arsenic-contaminated farmland soil.</title>
        <authorList>
            <person name="Nie L."/>
        </authorList>
    </citation>
    <scope>NUCLEOTIDE SEQUENCE [LARGE SCALE GENOMIC DNA]</scope>
    <source>
        <strain evidence="7 8">1-3-3-8</strain>
    </source>
</reference>
<comment type="caution">
    <text evidence="7">The sequence shown here is derived from an EMBL/GenBank/DDBJ whole genome shotgun (WGS) entry which is preliminary data.</text>
</comment>
<name>A0A5R8WTD5_9BACT</name>
<dbReference type="Pfam" id="PF03160">
    <property type="entry name" value="Calx-beta"/>
    <property type="match status" value="1"/>
</dbReference>
<organism evidence="7 8">
    <name type="scientific">Hymenobacter jeollabukensis</name>
    <dbReference type="NCBI Taxonomy" id="2025313"/>
    <lineage>
        <taxon>Bacteria</taxon>
        <taxon>Pseudomonadati</taxon>
        <taxon>Bacteroidota</taxon>
        <taxon>Cytophagia</taxon>
        <taxon>Cytophagales</taxon>
        <taxon>Hymenobacteraceae</taxon>
        <taxon>Hymenobacter</taxon>
    </lineage>
</organism>
<dbReference type="GO" id="GO:0007154">
    <property type="term" value="P:cell communication"/>
    <property type="evidence" value="ECO:0007669"/>
    <property type="project" value="InterPro"/>
</dbReference>
<dbReference type="PANTHER" id="PTHR46928:SF1">
    <property type="entry name" value="MESENCHYME-SPECIFIC CELL SURFACE GLYCOPROTEIN"/>
    <property type="match status" value="1"/>
</dbReference>
<feature type="region of interest" description="Disordered" evidence="4">
    <location>
        <begin position="536"/>
        <end position="563"/>
    </location>
</feature>
<dbReference type="RefSeq" id="WP_138076998.1">
    <property type="nucleotide sequence ID" value="NZ_VAJM01000003.1"/>
</dbReference>
<evidence type="ECO:0000256" key="4">
    <source>
        <dbReference type="SAM" id="MobiDB-lite"/>
    </source>
</evidence>
<dbReference type="SUPFAM" id="SSF141072">
    <property type="entry name" value="CalX-like"/>
    <property type="match status" value="1"/>
</dbReference>
<evidence type="ECO:0000256" key="1">
    <source>
        <dbReference type="ARBA" id="ARBA00022729"/>
    </source>
</evidence>
<dbReference type="EMBL" id="VAJM01000003">
    <property type="protein sequence ID" value="TLM94186.1"/>
    <property type="molecule type" value="Genomic_DNA"/>
</dbReference>
<evidence type="ECO:0000259" key="6">
    <source>
        <dbReference type="SMART" id="SM00237"/>
    </source>
</evidence>
<feature type="domain" description="Calx-beta" evidence="6">
    <location>
        <begin position="17"/>
        <end position="119"/>
    </location>
</feature>
<dbReference type="NCBIfam" id="TIGR04183">
    <property type="entry name" value="Por_Secre_tail"/>
    <property type="match status" value="1"/>
</dbReference>
<keyword evidence="2" id="KW-0677">Repeat</keyword>
<dbReference type="Gene3D" id="2.60.40.2030">
    <property type="match status" value="1"/>
</dbReference>
<dbReference type="InterPro" id="IPR003644">
    <property type="entry name" value="Calx_beta"/>
</dbReference>